<keyword evidence="2" id="KW-1185">Reference proteome</keyword>
<evidence type="ECO:0000313" key="2">
    <source>
        <dbReference type="Proteomes" id="UP000244722"/>
    </source>
</evidence>
<protein>
    <recommendedName>
        <fullName evidence="3">Reverse transcriptase Ty1/copia-type domain-containing protein</fullName>
    </recommendedName>
</protein>
<name>A0A2T6ZR90_TUBBO</name>
<reference evidence="1 2" key="1">
    <citation type="submission" date="2017-04" db="EMBL/GenBank/DDBJ databases">
        <title>Draft genome sequence of Tuber borchii Vittad., a whitish edible truffle.</title>
        <authorList>
            <consortium name="DOE Joint Genome Institute"/>
            <person name="Murat C."/>
            <person name="Kuo A."/>
            <person name="Barry K.W."/>
            <person name="Clum A."/>
            <person name="Dockter R.B."/>
            <person name="Fauchery L."/>
            <person name="Iotti M."/>
            <person name="Kohler A."/>
            <person name="Labutti K."/>
            <person name="Lindquist E.A."/>
            <person name="Lipzen A."/>
            <person name="Ohm R.A."/>
            <person name="Wang M."/>
            <person name="Grigoriev I.V."/>
            <person name="Zambonelli A."/>
            <person name="Martin F.M."/>
        </authorList>
    </citation>
    <scope>NUCLEOTIDE SEQUENCE [LARGE SCALE GENOMIC DNA]</scope>
    <source>
        <strain evidence="1 2">Tbo3840</strain>
    </source>
</reference>
<dbReference type="Proteomes" id="UP000244722">
    <property type="component" value="Unassembled WGS sequence"/>
</dbReference>
<organism evidence="1 2">
    <name type="scientific">Tuber borchii</name>
    <name type="common">White truffle</name>
    <dbReference type="NCBI Taxonomy" id="42251"/>
    <lineage>
        <taxon>Eukaryota</taxon>
        <taxon>Fungi</taxon>
        <taxon>Dikarya</taxon>
        <taxon>Ascomycota</taxon>
        <taxon>Pezizomycotina</taxon>
        <taxon>Pezizomycetes</taxon>
        <taxon>Pezizales</taxon>
        <taxon>Tuberaceae</taxon>
        <taxon>Tuber</taxon>
    </lineage>
</organism>
<dbReference type="AlphaFoldDB" id="A0A2T6ZR90"/>
<gene>
    <name evidence="1" type="ORF">B9Z19DRAFT_984537</name>
</gene>
<dbReference type="STRING" id="42251.A0A2T6ZR90"/>
<evidence type="ECO:0008006" key="3">
    <source>
        <dbReference type="Google" id="ProtNLM"/>
    </source>
</evidence>
<feature type="non-terminal residue" evidence="1">
    <location>
        <position position="1"/>
    </location>
</feature>
<dbReference type="EMBL" id="NESQ01000132">
    <property type="protein sequence ID" value="PUU78010.1"/>
    <property type="molecule type" value="Genomic_DNA"/>
</dbReference>
<dbReference type="OrthoDB" id="3344688at2759"/>
<sequence length="103" mass="11751">LSQSRYIDMILKRFGFENCYTVSTPLEPGSKLVSNPTNTDTEDEGLYRSILGSIMYLILSLKRLLYYISKTRDHGLHFGPFTTTDQATPYIFSDAEWAGDKDN</sequence>
<accession>A0A2T6ZR90</accession>
<proteinExistence type="predicted"/>
<comment type="caution">
    <text evidence="1">The sequence shown here is derived from an EMBL/GenBank/DDBJ whole genome shotgun (WGS) entry which is preliminary data.</text>
</comment>
<evidence type="ECO:0000313" key="1">
    <source>
        <dbReference type="EMBL" id="PUU78010.1"/>
    </source>
</evidence>